<dbReference type="Pfam" id="PF08002">
    <property type="entry name" value="DUF1697"/>
    <property type="match status" value="1"/>
</dbReference>
<name>A0A1I0SHA7_9NOCA</name>
<dbReference type="PANTHER" id="PTHR36439:SF1">
    <property type="entry name" value="DUF1697 DOMAIN-CONTAINING PROTEIN"/>
    <property type="match status" value="1"/>
</dbReference>
<evidence type="ECO:0000313" key="2">
    <source>
        <dbReference type="Proteomes" id="UP000182054"/>
    </source>
</evidence>
<reference evidence="1 2" key="1">
    <citation type="submission" date="2016-10" db="EMBL/GenBank/DDBJ databases">
        <authorList>
            <person name="de Groot N.N."/>
        </authorList>
    </citation>
    <scope>NUCLEOTIDE SEQUENCE [LARGE SCALE GENOMIC DNA]</scope>
    <source>
        <strain evidence="1 2">DSM 44908</strain>
    </source>
</reference>
<dbReference type="Proteomes" id="UP000182054">
    <property type="component" value="Unassembled WGS sequence"/>
</dbReference>
<dbReference type="AlphaFoldDB" id="A0A1I0SHA7"/>
<dbReference type="PANTHER" id="PTHR36439">
    <property type="entry name" value="BLL4334 PROTEIN"/>
    <property type="match status" value="1"/>
</dbReference>
<protein>
    <submittedName>
        <fullName evidence="1">Uncharacterized conserved protein, DUF1697 family</fullName>
    </submittedName>
</protein>
<dbReference type="Gene3D" id="3.30.70.1280">
    <property type="entry name" value="SP0830-like domains"/>
    <property type="match status" value="1"/>
</dbReference>
<dbReference type="PIRSF" id="PIRSF008502">
    <property type="entry name" value="UCP008502"/>
    <property type="match status" value="1"/>
</dbReference>
<dbReference type="EMBL" id="FOJN01000001">
    <property type="protein sequence ID" value="SFA38901.1"/>
    <property type="molecule type" value="Genomic_DNA"/>
</dbReference>
<dbReference type="InterPro" id="IPR012545">
    <property type="entry name" value="DUF1697"/>
</dbReference>
<dbReference type="GeneID" id="85484274"/>
<proteinExistence type="predicted"/>
<sequence>MRYVVLLRGVNVGGVRLVMSELRSALTAAGYADVTTVLASGNVLLTADGDAASVRSDVEALLRREFGYDAWVVVLTADRLAEVVAAYPWQTDEEVRHPYVIFSSDGRSTAELGALDGLNPAVERTAPGPHHVLFWEVVRGDTLGSVVGKASAKAAYKSTTTTRNLRTLRRLLA</sequence>
<dbReference type="OrthoDB" id="9806494at2"/>
<dbReference type="SUPFAM" id="SSF160379">
    <property type="entry name" value="SP0830-like"/>
    <property type="match status" value="1"/>
</dbReference>
<organism evidence="1 2">
    <name type="scientific">Rhodococcoides kroppenstedtii</name>
    <dbReference type="NCBI Taxonomy" id="293050"/>
    <lineage>
        <taxon>Bacteria</taxon>
        <taxon>Bacillati</taxon>
        <taxon>Actinomycetota</taxon>
        <taxon>Actinomycetes</taxon>
        <taxon>Mycobacteriales</taxon>
        <taxon>Nocardiaceae</taxon>
        <taxon>Rhodococcoides</taxon>
    </lineage>
</organism>
<gene>
    <name evidence="1" type="ORF">SAMN05444374_101210</name>
</gene>
<evidence type="ECO:0000313" key="1">
    <source>
        <dbReference type="EMBL" id="SFA38901.1"/>
    </source>
</evidence>
<accession>A0A1I0SHA7</accession>
<dbReference type="RefSeq" id="WP_068365517.1">
    <property type="nucleotide sequence ID" value="NZ_FOJN01000001.1"/>
</dbReference>